<dbReference type="InterPro" id="IPR026444">
    <property type="entry name" value="Secre_tail"/>
</dbReference>
<dbReference type="InterPro" id="IPR015943">
    <property type="entry name" value="WD40/YVTN_repeat-like_dom_sf"/>
</dbReference>
<evidence type="ECO:0000256" key="1">
    <source>
        <dbReference type="ARBA" id="ARBA00022531"/>
    </source>
</evidence>
<feature type="chain" id="PRO_5011460803" evidence="4">
    <location>
        <begin position="22"/>
        <end position="882"/>
    </location>
</feature>
<dbReference type="SUPFAM" id="SSF110296">
    <property type="entry name" value="Oligoxyloglucan reducing end-specific cellobiohydrolase"/>
    <property type="match status" value="1"/>
</dbReference>
<dbReference type="InterPro" id="IPR036278">
    <property type="entry name" value="Sialidase_sf"/>
</dbReference>
<dbReference type="PANTHER" id="PTHR47199:SF2">
    <property type="entry name" value="PHOTOSYSTEM II STABILITY_ASSEMBLY FACTOR HCF136, CHLOROPLASTIC"/>
    <property type="match status" value="1"/>
</dbReference>
<keyword evidence="3" id="KW-0604">Photosystem II</keyword>
<evidence type="ECO:0000259" key="6">
    <source>
        <dbReference type="Pfam" id="PF18962"/>
    </source>
</evidence>
<protein>
    <submittedName>
        <fullName evidence="7">Por secretion system C-terminal sorting domain-containing protein</fullName>
    </submittedName>
</protein>
<dbReference type="EMBL" id="FNBA01000003">
    <property type="protein sequence ID" value="SDE91544.1"/>
    <property type="molecule type" value="Genomic_DNA"/>
</dbReference>
<keyword evidence="1" id="KW-0602">Photosynthesis</keyword>
<dbReference type="CDD" id="cd15482">
    <property type="entry name" value="Sialidase_non-viral"/>
    <property type="match status" value="1"/>
</dbReference>
<feature type="domain" description="Photosynthesis system II assembly factor Ycf48/Hcf136-like" evidence="5">
    <location>
        <begin position="162"/>
        <end position="278"/>
    </location>
</feature>
<dbReference type="GO" id="GO:0009523">
    <property type="term" value="C:photosystem II"/>
    <property type="evidence" value="ECO:0007669"/>
    <property type="project" value="UniProtKB-KW"/>
</dbReference>
<dbReference type="AlphaFoldDB" id="A0A1G7GTW9"/>
<dbReference type="Proteomes" id="UP000199321">
    <property type="component" value="Unassembled WGS sequence"/>
</dbReference>
<evidence type="ECO:0000256" key="4">
    <source>
        <dbReference type="SAM" id="SignalP"/>
    </source>
</evidence>
<dbReference type="NCBIfam" id="TIGR04183">
    <property type="entry name" value="Por_Secre_tail"/>
    <property type="match status" value="1"/>
</dbReference>
<organism evidence="7 8">
    <name type="scientific">Ulvibacter litoralis</name>
    <dbReference type="NCBI Taxonomy" id="227084"/>
    <lineage>
        <taxon>Bacteria</taxon>
        <taxon>Pseudomonadati</taxon>
        <taxon>Bacteroidota</taxon>
        <taxon>Flavobacteriia</taxon>
        <taxon>Flavobacteriales</taxon>
        <taxon>Flavobacteriaceae</taxon>
        <taxon>Ulvibacter</taxon>
    </lineage>
</organism>
<proteinExistence type="predicted"/>
<name>A0A1G7GTW9_9FLAO</name>
<accession>A0A1G7GTW9</accession>
<dbReference type="InterPro" id="IPR028203">
    <property type="entry name" value="PSII_CF48-like_dom"/>
</dbReference>
<evidence type="ECO:0000313" key="8">
    <source>
        <dbReference type="Proteomes" id="UP000199321"/>
    </source>
</evidence>
<dbReference type="SUPFAM" id="SSF50939">
    <property type="entry name" value="Sialidases"/>
    <property type="match status" value="1"/>
</dbReference>
<reference evidence="7 8" key="1">
    <citation type="submission" date="2016-10" db="EMBL/GenBank/DDBJ databases">
        <authorList>
            <person name="de Groot N.N."/>
        </authorList>
    </citation>
    <scope>NUCLEOTIDE SEQUENCE [LARGE SCALE GENOMIC DNA]</scope>
    <source>
        <strain evidence="7 8">DSM 16195</strain>
    </source>
</reference>
<evidence type="ECO:0000256" key="3">
    <source>
        <dbReference type="ARBA" id="ARBA00023276"/>
    </source>
</evidence>
<keyword evidence="2 4" id="KW-0732">Signal</keyword>
<sequence length="882" mass="93762">MKKTILLTLLACVVITSTSFAQYITKDTFFETTGVSNQGVISGYEAQAGPYSLWNPEANTFEQIGGLAPGQGIGGKAIFSGDGTMLSGASSVTVTTPTEWEKLNTGFNYIFRGIDFPEGQNSQGYAAGESLTYNGDGIVIATYDGGDTWNQLWTGVGQGIEAMSFPTLSTGYVGGWSQYFAKTTDGGNTWTEQTPGADVYFYTSIVFKDASNGVVTAQTNTGVAVYTTSDGGDTWTTGSGLVGVPYKLTHVSDDTYFLVTNGGDIQKSTDNGLTWTSVFSGGGLLLGIEFYDSMTGIATAENDVYKTTDGGATWVGTEVIEGALWRDVAWLDANNVTLIGTPELIFASEDGGDTWPINNIATSTLNEALYDIFFTPNGTGYIIGSQGVMFRKTSSTNDYAIMSRYDTTTNTWTALGSLDFPVDNSLSGGYNISGDGTMVIGNSWAEPAPGTSGLGAHAVAWTDTDGIIDLGTLYPNDNRSTRAEAVSHDGSIIVGWQDFNGPWKSAVWRKDANGDFLPNEYLLVDPNGDPTDQMNQLGECSAISADGTVIGGRGDFANDNEPWIWTEAGGYQSLGTLSPGAAGSVTGINHDGTIVIGYFQIGPWDPNIPFIWTPSGGLQNFHDFITEVLGYDMGAGQIYAPNSISPNGEFITGWGFDATIGPWGDLFTFRLQLPTVPLNDACEDATELACGDIVTNSTIFGTNSGGNNSPDVFYSYTGSGQAETITLNACGDETTFPTTVRVFTDCTLTNQIAFNDSSCENQPELSFESDGTSTYTIMVEGYDSNSAGNFQLEITCEPLLGTTSFEASSTVIYPNPVTDNLQIASKNVINTIQIYSITGATVSTMSVNSTSSTLDLSSFANGIYFIKTETDTASETFKIIKE</sequence>
<evidence type="ECO:0000259" key="5">
    <source>
        <dbReference type="Pfam" id="PF14870"/>
    </source>
</evidence>
<dbReference type="Gene3D" id="2.130.10.10">
    <property type="entry name" value="YVTN repeat-like/Quinoprotein amine dehydrogenase"/>
    <property type="match status" value="1"/>
</dbReference>
<feature type="domain" description="Secretion system C-terminal sorting" evidence="6">
    <location>
        <begin position="812"/>
        <end position="880"/>
    </location>
</feature>
<keyword evidence="8" id="KW-1185">Reference proteome</keyword>
<dbReference type="Pfam" id="PF14870">
    <property type="entry name" value="PSII_BNR"/>
    <property type="match status" value="2"/>
</dbReference>
<dbReference type="Pfam" id="PF18962">
    <property type="entry name" value="Por_Secre_tail"/>
    <property type="match status" value="1"/>
</dbReference>
<evidence type="ECO:0000313" key="7">
    <source>
        <dbReference type="EMBL" id="SDE91544.1"/>
    </source>
</evidence>
<dbReference type="STRING" id="227084.SAMN05421855_103326"/>
<feature type="signal peptide" evidence="4">
    <location>
        <begin position="1"/>
        <end position="21"/>
    </location>
</feature>
<gene>
    <name evidence="7" type="ORF">SAMN05421855_103326</name>
</gene>
<feature type="domain" description="Photosynthesis system II assembly factor Ycf48/Hcf136-like" evidence="5">
    <location>
        <begin position="325"/>
        <end position="391"/>
    </location>
</feature>
<dbReference type="PANTHER" id="PTHR47199">
    <property type="entry name" value="PHOTOSYSTEM II STABILITY/ASSEMBLY FACTOR HCF136, CHLOROPLASTIC"/>
    <property type="match status" value="1"/>
</dbReference>
<evidence type="ECO:0000256" key="2">
    <source>
        <dbReference type="ARBA" id="ARBA00022729"/>
    </source>
</evidence>
<dbReference type="GO" id="GO:0015979">
    <property type="term" value="P:photosynthesis"/>
    <property type="evidence" value="ECO:0007669"/>
    <property type="project" value="UniProtKB-KW"/>
</dbReference>